<evidence type="ECO:0000256" key="1">
    <source>
        <dbReference type="ARBA" id="ARBA00004651"/>
    </source>
</evidence>
<protein>
    <submittedName>
        <fullName evidence="14">Methyl-accepting chemotaxis protein McpB</fullName>
    </submittedName>
</protein>
<dbReference type="CDD" id="cd06225">
    <property type="entry name" value="HAMP"/>
    <property type="match status" value="1"/>
</dbReference>
<dbReference type="GO" id="GO:0007165">
    <property type="term" value="P:signal transduction"/>
    <property type="evidence" value="ECO:0007669"/>
    <property type="project" value="UniProtKB-KW"/>
</dbReference>
<feature type="transmembrane region" description="Helical" evidence="11">
    <location>
        <begin position="12"/>
        <end position="33"/>
    </location>
</feature>
<dbReference type="GO" id="GO:0006935">
    <property type="term" value="P:chemotaxis"/>
    <property type="evidence" value="ECO:0007669"/>
    <property type="project" value="UniProtKB-KW"/>
</dbReference>
<evidence type="ECO:0000256" key="2">
    <source>
        <dbReference type="ARBA" id="ARBA00022475"/>
    </source>
</evidence>
<reference evidence="14" key="1">
    <citation type="submission" date="2014-07" db="EMBL/GenBank/DDBJ databases">
        <authorList>
            <person name="Urmite Genomes Urmite Genomes"/>
        </authorList>
    </citation>
    <scope>NUCLEOTIDE SEQUENCE</scope>
    <source>
        <strain evidence="14">13S34_air</strain>
    </source>
</reference>
<keyword evidence="3" id="KW-0488">Methylation</keyword>
<dbReference type="PROSITE" id="PS50111">
    <property type="entry name" value="CHEMOTAXIS_TRANSDUC_2"/>
    <property type="match status" value="1"/>
</dbReference>
<dbReference type="HOGENOM" id="CLU_000445_107_19_9"/>
<dbReference type="PATRIC" id="fig|1461583.4.peg.2306"/>
<evidence type="ECO:0000256" key="5">
    <source>
        <dbReference type="ARBA" id="ARBA00022692"/>
    </source>
</evidence>
<dbReference type="InterPro" id="IPR033479">
    <property type="entry name" value="dCache_1"/>
</dbReference>
<keyword evidence="4" id="KW-0145">Chemotaxis</keyword>
<evidence type="ECO:0000256" key="7">
    <source>
        <dbReference type="ARBA" id="ARBA00023136"/>
    </source>
</evidence>
<dbReference type="Pfam" id="PF00015">
    <property type="entry name" value="MCPsignal"/>
    <property type="match status" value="1"/>
</dbReference>
<dbReference type="Gene3D" id="3.30.450.20">
    <property type="entry name" value="PAS domain"/>
    <property type="match status" value="2"/>
</dbReference>
<dbReference type="SMART" id="SM00283">
    <property type="entry name" value="MA"/>
    <property type="match status" value="1"/>
</dbReference>
<dbReference type="PANTHER" id="PTHR32089">
    <property type="entry name" value="METHYL-ACCEPTING CHEMOTAXIS PROTEIN MCPB"/>
    <property type="match status" value="1"/>
</dbReference>
<dbReference type="GO" id="GO:0005886">
    <property type="term" value="C:plasma membrane"/>
    <property type="evidence" value="ECO:0007669"/>
    <property type="project" value="UniProtKB-SubCell"/>
</dbReference>
<dbReference type="PROSITE" id="PS50885">
    <property type="entry name" value="HAMP"/>
    <property type="match status" value="1"/>
</dbReference>
<dbReference type="Gene3D" id="1.10.8.500">
    <property type="entry name" value="HAMP domain in histidine kinase"/>
    <property type="match status" value="1"/>
</dbReference>
<dbReference type="EMBL" id="LN483077">
    <property type="protein sequence ID" value="CEA05300.1"/>
    <property type="molecule type" value="Genomic_DNA"/>
</dbReference>
<dbReference type="Pfam" id="PF00672">
    <property type="entry name" value="HAMP"/>
    <property type="match status" value="1"/>
</dbReference>
<evidence type="ECO:0000256" key="3">
    <source>
        <dbReference type="ARBA" id="ARBA00022481"/>
    </source>
</evidence>
<accession>A0A078MG76</accession>
<keyword evidence="5 11" id="KW-0812">Transmembrane</keyword>
<proteinExistence type="inferred from homology"/>
<dbReference type="CDD" id="cd11386">
    <property type="entry name" value="MCP_signal"/>
    <property type="match status" value="1"/>
</dbReference>
<evidence type="ECO:0000313" key="14">
    <source>
        <dbReference type="EMBL" id="CEA05300.1"/>
    </source>
</evidence>
<evidence type="ECO:0000256" key="4">
    <source>
        <dbReference type="ARBA" id="ARBA00022500"/>
    </source>
</evidence>
<keyword evidence="8 10" id="KW-0807">Transducer</keyword>
<dbReference type="AlphaFoldDB" id="A0A078MG76"/>
<dbReference type="Gene3D" id="1.10.287.950">
    <property type="entry name" value="Methyl-accepting chemotaxis protein"/>
    <property type="match status" value="1"/>
</dbReference>
<dbReference type="InterPro" id="IPR003660">
    <property type="entry name" value="HAMP_dom"/>
</dbReference>
<evidence type="ECO:0000256" key="9">
    <source>
        <dbReference type="ARBA" id="ARBA00029447"/>
    </source>
</evidence>
<comment type="subcellular location">
    <subcellularLocation>
        <location evidence="1">Cell membrane</location>
        <topology evidence="1">Multi-pass membrane protein</topology>
    </subcellularLocation>
</comment>
<dbReference type="InterPro" id="IPR029151">
    <property type="entry name" value="Sensor-like_sf"/>
</dbReference>
<dbReference type="CDD" id="cd12912">
    <property type="entry name" value="PDC2_MCP_like"/>
    <property type="match status" value="1"/>
</dbReference>
<dbReference type="SUPFAM" id="SSF58104">
    <property type="entry name" value="Methyl-accepting chemotaxis protein (MCP) signaling domain"/>
    <property type="match status" value="1"/>
</dbReference>
<evidence type="ECO:0000256" key="10">
    <source>
        <dbReference type="PROSITE-ProRule" id="PRU00284"/>
    </source>
</evidence>
<feature type="domain" description="Methyl-accepting transducer" evidence="12">
    <location>
        <begin position="368"/>
        <end position="604"/>
    </location>
</feature>
<keyword evidence="6 11" id="KW-1133">Transmembrane helix</keyword>
<dbReference type="InterPro" id="IPR004089">
    <property type="entry name" value="MCPsignal_dom"/>
</dbReference>
<keyword evidence="2" id="KW-1003">Cell membrane</keyword>
<evidence type="ECO:0000256" key="8">
    <source>
        <dbReference type="ARBA" id="ARBA00023224"/>
    </source>
</evidence>
<gene>
    <name evidence="14" type="primary">mcpB_4</name>
    <name evidence="14" type="ORF">BN1050_02391</name>
</gene>
<feature type="domain" description="HAMP" evidence="13">
    <location>
        <begin position="297"/>
        <end position="349"/>
    </location>
</feature>
<comment type="similarity">
    <text evidence="9">Belongs to the methyl-accepting chemotaxis (MCP) protein family.</text>
</comment>
<name>A0A078MG76_9BACL</name>
<evidence type="ECO:0000256" key="11">
    <source>
        <dbReference type="SAM" id="Phobius"/>
    </source>
</evidence>
<sequence length="654" mass="71174">MNKARASFRIKLNVLFALILLVPAISIGALSYITAKNAVEDEILYSAEQSVGAINGVIDELLDQKLTNVQAMVNKINAGPFSNQQTYIRTIFEQYEQQQGDILNVFIGTEKGEYLNVPPRKIEKTYDPRQRAWYKQAMAANGKAIITEPYEEAFTKNIVVTIAQQSLDKKGVVAISVKLNAIQQMAESVSIGREGFSAILSQNRVVITHPTLDKGKVVDNPTVEKAFKQEKGELDYTQDGEPRTLLYETNALTGWKITGTVLQKEIDAAAFPILKQTMLVIVVAIAISAVIIHFMVNSLLRPIMALRDDAKLISTGDLRKPIAVASDDEIGQLARAFEKMRVSLRELVTTLEQDAQGVAEASSGLSANAEETTTATERVTAASQEIAASAEEQMHQVTRNAEALQELTTAIMHITEISSDVTTQSEHATAQALEGGTAVGNTRQQMASIYDSVAASNDKIASLAKRSTEIGEMLDVITSIAEQTNLLALNAAIEAARAGEHGKGFAVVADEVRKLAEQSQRSVQQIFTVIQHVQQDTSQAVTIMAKVTDEVQQGLSVSDEAITKFRAIEHSMEVIVPRMEEVSAATQQISAGVQEVAATTEEFVASAERNASHVENVAASSEEQLASMQEINASAQTLSHMSDELRELLKQFKK</sequence>
<keyword evidence="7 11" id="KW-0472">Membrane</keyword>
<dbReference type="Pfam" id="PF02743">
    <property type="entry name" value="dCache_1"/>
    <property type="match status" value="1"/>
</dbReference>
<feature type="transmembrane region" description="Helical" evidence="11">
    <location>
        <begin position="278"/>
        <end position="300"/>
    </location>
</feature>
<dbReference type="SUPFAM" id="SSF103190">
    <property type="entry name" value="Sensory domain-like"/>
    <property type="match status" value="1"/>
</dbReference>
<evidence type="ECO:0000259" key="12">
    <source>
        <dbReference type="PROSITE" id="PS50111"/>
    </source>
</evidence>
<evidence type="ECO:0000256" key="6">
    <source>
        <dbReference type="ARBA" id="ARBA00022989"/>
    </source>
</evidence>
<organism evidence="14">
    <name type="scientific">Metalysinibacillus saudimassiliensis</name>
    <dbReference type="NCBI Taxonomy" id="1461583"/>
    <lineage>
        <taxon>Bacteria</taxon>
        <taxon>Bacillati</taxon>
        <taxon>Bacillota</taxon>
        <taxon>Bacilli</taxon>
        <taxon>Bacillales</taxon>
        <taxon>Caryophanaceae</taxon>
        <taxon>Metalysinibacillus</taxon>
    </lineage>
</organism>
<dbReference type="SMART" id="SM00304">
    <property type="entry name" value="HAMP"/>
    <property type="match status" value="1"/>
</dbReference>
<dbReference type="CDD" id="cd12913">
    <property type="entry name" value="PDC1_MCP_like"/>
    <property type="match status" value="1"/>
</dbReference>
<evidence type="ECO:0000259" key="13">
    <source>
        <dbReference type="PROSITE" id="PS50885"/>
    </source>
</evidence>
<dbReference type="PANTHER" id="PTHR32089:SF114">
    <property type="entry name" value="METHYL-ACCEPTING CHEMOTAXIS PROTEIN MCPB"/>
    <property type="match status" value="1"/>
</dbReference>